<dbReference type="eggNOG" id="ENOG502TF5S">
    <property type="taxonomic scope" value="Eukaryota"/>
</dbReference>
<dbReference type="GeneID" id="3258836"/>
<evidence type="ECO:0000313" key="2">
    <source>
        <dbReference type="EMBL" id="AAW44519.2"/>
    </source>
</evidence>
<dbReference type="EMBL" id="AE017347">
    <property type="protein sequence ID" value="AAW44519.2"/>
    <property type="molecule type" value="Genomic_DNA"/>
</dbReference>
<gene>
    <name evidence="2" type="ordered locus">CNG01360</name>
</gene>
<organism evidence="2 3">
    <name type="scientific">Cryptococcus deneoformans (strain JEC21 / ATCC MYA-565)</name>
    <name type="common">Cryptococcus neoformans var. neoformans serotype D</name>
    <dbReference type="NCBI Taxonomy" id="214684"/>
    <lineage>
        <taxon>Eukaryota</taxon>
        <taxon>Fungi</taxon>
        <taxon>Dikarya</taxon>
        <taxon>Basidiomycota</taxon>
        <taxon>Agaricomycotina</taxon>
        <taxon>Tremellomycetes</taxon>
        <taxon>Tremellales</taxon>
        <taxon>Cryptococcaceae</taxon>
        <taxon>Cryptococcus</taxon>
        <taxon>Cryptococcus neoformans species complex</taxon>
    </lineage>
</organism>
<dbReference type="KEGG" id="cne:CNG01360"/>
<feature type="region of interest" description="Disordered" evidence="1">
    <location>
        <begin position="802"/>
        <end position="828"/>
    </location>
</feature>
<dbReference type="VEuPathDB" id="FungiDB:CNG01360"/>
<accession>Q5KE87</accession>
<protein>
    <submittedName>
        <fullName evidence="2">Uncharacterized protein</fullName>
    </submittedName>
</protein>
<keyword evidence="3" id="KW-1185">Reference proteome</keyword>
<dbReference type="OrthoDB" id="2564326at2759"/>
<name>Q5KE87_CRYD1</name>
<dbReference type="InParanoid" id="Q5KE87"/>
<dbReference type="PaxDb" id="214684-Q5KE87"/>
<feature type="region of interest" description="Disordered" evidence="1">
    <location>
        <begin position="434"/>
        <end position="471"/>
    </location>
</feature>
<sequence>MGPSGLVISKLGIQATASDTHVRGLICLKVSLPKESPGRPGARWVLFNSTPPALLSQPTIHPLPLPLPSSQSPHLRIASTLLSLPHSTSYPPAPSQPSILGGKPYIDVSSTTGKVFVVVDSLGGSGRRGSFKGKTDSNGSTERERKDWLITMEFQQALESSVEDDIYKVLLPIPRCLDNVIRFQILSPSTSTSSMNQVSVLTEPKMLPLPASAFDSDPSPYGHDLINGNGKGVMREEGWEDGEDLEDEDYENDDQGSSWLEGRFQSTDILRLEWSFTSTMIDSTIPSLSISPKWDKYRPSMELNYTAVAPGSDTVVSLKVDVPEGWAWAELIIESEGLAYWKGVDGEFEDEEREDPDRTAEYQDDDSFATVRPEQSGHLHRRSRSRQSILSSNAAAGPSTATYLPRTSGSGSSISLMRQTLPTAGDAIDEFSFEMSSEQSPAPKRPNTPLGSRVSLLPTSKPSTPSKRVKQSVSLPVAKSVKQGRLFDLYFYEHSDRAFSLRGMLVPISHLALVSQRLPCPIPLVNLPHNGSTQCNIQCNNALYQDQTLPTSEPHLISIPSANAFFWSDDSVSNSKRDKESGKVKGDMRIRLRRDIWGVVSMSMLFAFPSRGDEVGFILHPSTPNSNAHDNDIKGRTVRVTRASMNGQPIPRCLHRWQDGKTEVRIGKKEGREDSGLVEIILEIVGQEFSLPTFEDAEGMGIVELCGEGWEVVKPIMQTTLTPSPNDTYSYPLSTPCSISFQPPSAPQISTTSRARTLFSFSTFFNLFMLWLLLSMGSQIQRLRNEVSYVAGEARDLRMYGYNPSSGGTGEDRGDECLDRTLRDGGVKGVKDESTVTLGLTHQIPLDESPSLSSSDKLVSEASPQPPSPHPTAPNALAPRQQRHLWAGWDRLVMHPTVKSLTKGVAWLWHAVVWLVVPPI</sequence>
<reference evidence="2 3" key="1">
    <citation type="journal article" date="2005" name="Science">
        <title>The genome of the basidiomycetous yeast and human pathogen Cryptococcus neoformans.</title>
        <authorList>
            <person name="Loftus B.J."/>
            <person name="Fung E."/>
            <person name="Roncaglia P."/>
            <person name="Rowley D."/>
            <person name="Amedeo P."/>
            <person name="Bruno D."/>
            <person name="Vamathevan J."/>
            <person name="Miranda M."/>
            <person name="Anderson I.J."/>
            <person name="Fraser J.A."/>
            <person name="Allen J.E."/>
            <person name="Bosdet I.E."/>
            <person name="Brent M.R."/>
            <person name="Chiu R."/>
            <person name="Doering T.L."/>
            <person name="Donlin M.J."/>
            <person name="D'Souza C.A."/>
            <person name="Fox D.S."/>
            <person name="Grinberg V."/>
            <person name="Fu J."/>
            <person name="Fukushima M."/>
            <person name="Haas B.J."/>
            <person name="Huang J.C."/>
            <person name="Janbon G."/>
            <person name="Jones S.J."/>
            <person name="Koo H.L."/>
            <person name="Krzywinski M.I."/>
            <person name="Kwon-Chung J.K."/>
            <person name="Lengeler K.B."/>
            <person name="Maiti R."/>
            <person name="Marra M.A."/>
            <person name="Marra R.E."/>
            <person name="Mathewson C.A."/>
            <person name="Mitchell T.G."/>
            <person name="Pertea M."/>
            <person name="Riggs F.R."/>
            <person name="Salzberg S.L."/>
            <person name="Schein J.E."/>
            <person name="Shvartsbeyn A."/>
            <person name="Shin H."/>
            <person name="Shumway M."/>
            <person name="Specht C.A."/>
            <person name="Suh B.B."/>
            <person name="Tenney A."/>
            <person name="Utterback T.R."/>
            <person name="Wickes B.L."/>
            <person name="Wortman J.R."/>
            <person name="Wye N.H."/>
            <person name="Kronstad J.W."/>
            <person name="Lodge J.K."/>
            <person name="Heitman J."/>
            <person name="Davis R.W."/>
            <person name="Fraser C.M."/>
            <person name="Hyman R.W."/>
        </authorList>
    </citation>
    <scope>NUCLEOTIDE SEQUENCE [LARGE SCALE GENOMIC DNA]</scope>
    <source>
        <strain evidence="3">JEC21 / ATCC MYA-565</strain>
    </source>
</reference>
<feature type="region of interest" description="Disordered" evidence="1">
    <location>
        <begin position="845"/>
        <end position="876"/>
    </location>
</feature>
<dbReference type="Proteomes" id="UP000002149">
    <property type="component" value="Chromosome 7"/>
</dbReference>
<feature type="region of interest" description="Disordered" evidence="1">
    <location>
        <begin position="348"/>
        <end position="414"/>
    </location>
</feature>
<proteinExistence type="predicted"/>
<feature type="compositionally biased region" description="Low complexity" evidence="1">
    <location>
        <begin position="846"/>
        <end position="863"/>
    </location>
</feature>
<dbReference type="RefSeq" id="XP_024513190.1">
    <property type="nucleotide sequence ID" value="XM_024657522.1"/>
</dbReference>
<feature type="compositionally biased region" description="Polar residues" evidence="1">
    <location>
        <begin position="399"/>
        <end position="414"/>
    </location>
</feature>
<feature type="compositionally biased region" description="Basic and acidic residues" evidence="1">
    <location>
        <begin position="810"/>
        <end position="828"/>
    </location>
</feature>
<dbReference type="AlphaFoldDB" id="Q5KE87"/>
<evidence type="ECO:0000313" key="3">
    <source>
        <dbReference type="Proteomes" id="UP000002149"/>
    </source>
</evidence>
<feature type="compositionally biased region" description="Low complexity" evidence="1">
    <location>
        <begin position="455"/>
        <end position="466"/>
    </location>
</feature>
<dbReference type="HOGENOM" id="CLU_014757_0_0_1"/>
<evidence type="ECO:0000256" key="1">
    <source>
        <dbReference type="SAM" id="MobiDB-lite"/>
    </source>
</evidence>